<proteinExistence type="predicted"/>
<reference evidence="1 2" key="1">
    <citation type="journal article" date="2015" name="Proc. Natl. Acad. Sci. U.S.A.">
        <title>The resurrection genome of Boea hygrometrica: A blueprint for survival of dehydration.</title>
        <authorList>
            <person name="Xiao L."/>
            <person name="Yang G."/>
            <person name="Zhang L."/>
            <person name="Yang X."/>
            <person name="Zhao S."/>
            <person name="Ji Z."/>
            <person name="Zhou Q."/>
            <person name="Hu M."/>
            <person name="Wang Y."/>
            <person name="Chen M."/>
            <person name="Xu Y."/>
            <person name="Jin H."/>
            <person name="Xiao X."/>
            <person name="Hu G."/>
            <person name="Bao F."/>
            <person name="Hu Y."/>
            <person name="Wan P."/>
            <person name="Li L."/>
            <person name="Deng X."/>
            <person name="Kuang T."/>
            <person name="Xiang C."/>
            <person name="Zhu J.K."/>
            <person name="Oliver M.J."/>
            <person name="He Y."/>
        </authorList>
    </citation>
    <scope>NUCLEOTIDE SEQUENCE [LARGE SCALE GENOMIC DNA]</scope>
    <source>
        <strain evidence="2">cv. XS01</strain>
    </source>
</reference>
<accession>A0A2Z7AUC3</accession>
<name>A0A2Z7AUC3_9LAMI</name>
<dbReference type="EMBL" id="KV011874">
    <property type="protein sequence ID" value="KZV25474.1"/>
    <property type="molecule type" value="Genomic_DNA"/>
</dbReference>
<evidence type="ECO:0000313" key="1">
    <source>
        <dbReference type="EMBL" id="KZV25474.1"/>
    </source>
</evidence>
<keyword evidence="2" id="KW-1185">Reference proteome</keyword>
<dbReference type="Proteomes" id="UP000250235">
    <property type="component" value="Unassembled WGS sequence"/>
</dbReference>
<gene>
    <name evidence="1" type="ORF">F511_05524</name>
</gene>
<evidence type="ECO:0000313" key="2">
    <source>
        <dbReference type="Proteomes" id="UP000250235"/>
    </source>
</evidence>
<organism evidence="1 2">
    <name type="scientific">Dorcoceras hygrometricum</name>
    <dbReference type="NCBI Taxonomy" id="472368"/>
    <lineage>
        <taxon>Eukaryota</taxon>
        <taxon>Viridiplantae</taxon>
        <taxon>Streptophyta</taxon>
        <taxon>Embryophyta</taxon>
        <taxon>Tracheophyta</taxon>
        <taxon>Spermatophyta</taxon>
        <taxon>Magnoliopsida</taxon>
        <taxon>eudicotyledons</taxon>
        <taxon>Gunneridae</taxon>
        <taxon>Pentapetalae</taxon>
        <taxon>asterids</taxon>
        <taxon>lamiids</taxon>
        <taxon>Lamiales</taxon>
        <taxon>Gesneriaceae</taxon>
        <taxon>Didymocarpoideae</taxon>
        <taxon>Trichosporeae</taxon>
        <taxon>Loxocarpinae</taxon>
        <taxon>Dorcoceras</taxon>
    </lineage>
</organism>
<protein>
    <submittedName>
        <fullName evidence="1">Uncharacterized protein</fullName>
    </submittedName>
</protein>
<dbReference type="AlphaFoldDB" id="A0A2Z7AUC3"/>
<sequence>MLRRFAVPMGSTVNKCTDIVAISTVLSSETVPTGVIDAVQHGESSERFEYIPQIDMPTVAFPSTNFIESIVQLRASIDNIQFEQEGFPLEEFDYCSFCNNPAPRPQLWELLALYYRRQTRERL</sequence>